<dbReference type="EMBL" id="BK016114">
    <property type="protein sequence ID" value="DAF96196.1"/>
    <property type="molecule type" value="Genomic_DNA"/>
</dbReference>
<proteinExistence type="predicted"/>
<protein>
    <submittedName>
        <fullName evidence="1">Uncharacterized protein</fullName>
    </submittedName>
</protein>
<sequence>MPLIISRISSKYFFKFYSRDHLVCYIVSYCR</sequence>
<organism evidence="1">
    <name type="scientific">Podoviridae sp. ctG4L18</name>
    <dbReference type="NCBI Taxonomy" id="2825234"/>
    <lineage>
        <taxon>Viruses</taxon>
        <taxon>Duplodnaviria</taxon>
        <taxon>Heunggongvirae</taxon>
        <taxon>Uroviricota</taxon>
        <taxon>Caudoviricetes</taxon>
    </lineage>
</organism>
<reference evidence="1" key="1">
    <citation type="journal article" date="2021" name="Proc. Natl. Acad. Sci. U.S.A.">
        <title>A Catalog of Tens of Thousands of Viruses from Human Metagenomes Reveals Hidden Associations with Chronic Diseases.</title>
        <authorList>
            <person name="Tisza M.J."/>
            <person name="Buck C.B."/>
        </authorList>
    </citation>
    <scope>NUCLEOTIDE SEQUENCE</scope>
    <source>
        <strain evidence="1">CtG4L18</strain>
    </source>
</reference>
<evidence type="ECO:0000313" key="1">
    <source>
        <dbReference type="EMBL" id="DAF96196.1"/>
    </source>
</evidence>
<accession>A0A8S5UP53</accession>
<name>A0A8S5UP53_9CAUD</name>